<evidence type="ECO:0000313" key="1">
    <source>
        <dbReference type="EMBL" id="KJH43776.1"/>
    </source>
</evidence>
<accession>A0A0D8XN39</accession>
<dbReference type="AlphaFoldDB" id="A0A0D8XN39"/>
<gene>
    <name evidence="1" type="ORF">DICVIV_10205</name>
</gene>
<sequence>MDSVEDRLRHQEDTMAVDLCMCFHALLDWCSNEHLLHVDMAVLNLNTLTCLLPNLEVTTKFITHNSFLIVIGKETR</sequence>
<reference evidence="1 2" key="1">
    <citation type="submission" date="2013-11" db="EMBL/GenBank/DDBJ databases">
        <title>Draft genome of the bovine lungworm Dictyocaulus viviparus.</title>
        <authorList>
            <person name="Mitreva M."/>
        </authorList>
    </citation>
    <scope>NUCLEOTIDE SEQUENCE [LARGE SCALE GENOMIC DNA]</scope>
    <source>
        <strain evidence="1 2">HannoverDv2000</strain>
    </source>
</reference>
<reference evidence="2" key="2">
    <citation type="journal article" date="2016" name="Sci. Rep.">
        <title>Dictyocaulus viviparus genome, variome and transcriptome elucidate lungworm biology and support future intervention.</title>
        <authorList>
            <person name="McNulty S.N."/>
            <person name="Strube C."/>
            <person name="Rosa B.A."/>
            <person name="Martin J.C."/>
            <person name="Tyagi R."/>
            <person name="Choi Y.J."/>
            <person name="Wang Q."/>
            <person name="Hallsworth Pepin K."/>
            <person name="Zhang X."/>
            <person name="Ozersky P."/>
            <person name="Wilson R.K."/>
            <person name="Sternberg P.W."/>
            <person name="Gasser R.B."/>
            <person name="Mitreva M."/>
        </authorList>
    </citation>
    <scope>NUCLEOTIDE SEQUENCE [LARGE SCALE GENOMIC DNA]</scope>
    <source>
        <strain evidence="2">HannoverDv2000</strain>
    </source>
</reference>
<protein>
    <submittedName>
        <fullName evidence="1">Uncharacterized protein</fullName>
    </submittedName>
</protein>
<dbReference type="Proteomes" id="UP000053766">
    <property type="component" value="Unassembled WGS sequence"/>
</dbReference>
<keyword evidence="2" id="KW-1185">Reference proteome</keyword>
<evidence type="ECO:0000313" key="2">
    <source>
        <dbReference type="Proteomes" id="UP000053766"/>
    </source>
</evidence>
<organism evidence="1 2">
    <name type="scientific">Dictyocaulus viviparus</name>
    <name type="common">Bovine lungworm</name>
    <dbReference type="NCBI Taxonomy" id="29172"/>
    <lineage>
        <taxon>Eukaryota</taxon>
        <taxon>Metazoa</taxon>
        <taxon>Ecdysozoa</taxon>
        <taxon>Nematoda</taxon>
        <taxon>Chromadorea</taxon>
        <taxon>Rhabditida</taxon>
        <taxon>Rhabditina</taxon>
        <taxon>Rhabditomorpha</taxon>
        <taxon>Strongyloidea</taxon>
        <taxon>Metastrongylidae</taxon>
        <taxon>Dictyocaulus</taxon>
    </lineage>
</organism>
<dbReference type="EMBL" id="KN716527">
    <property type="protein sequence ID" value="KJH43776.1"/>
    <property type="molecule type" value="Genomic_DNA"/>
</dbReference>
<proteinExistence type="predicted"/>
<name>A0A0D8XN39_DICVI</name>